<dbReference type="Proteomes" id="UP000306229">
    <property type="component" value="Chromosome"/>
</dbReference>
<feature type="transmembrane region" description="Helical" evidence="1">
    <location>
        <begin position="159"/>
        <end position="181"/>
    </location>
</feature>
<evidence type="ECO:0000313" key="2">
    <source>
        <dbReference type="EMBL" id="QCX38560.1"/>
    </source>
</evidence>
<dbReference type="Pfam" id="PF03729">
    <property type="entry name" value="DUF308"/>
    <property type="match status" value="2"/>
</dbReference>
<dbReference type="AlphaFoldDB" id="A0A5B7TQK2"/>
<organism evidence="2 3">
    <name type="scientific">Aureibaculum algae</name>
    <dbReference type="NCBI Taxonomy" id="2584122"/>
    <lineage>
        <taxon>Bacteria</taxon>
        <taxon>Pseudomonadati</taxon>
        <taxon>Bacteroidota</taxon>
        <taxon>Flavobacteriia</taxon>
        <taxon>Flavobacteriales</taxon>
        <taxon>Flavobacteriaceae</taxon>
        <taxon>Aureibaculum</taxon>
    </lineage>
</organism>
<dbReference type="InterPro" id="IPR052712">
    <property type="entry name" value="Acid_resist_chaperone_HdeD"/>
</dbReference>
<dbReference type="EMBL" id="CP040749">
    <property type="protein sequence ID" value="QCX38560.1"/>
    <property type="molecule type" value="Genomic_DNA"/>
</dbReference>
<dbReference type="KEGG" id="fbe:FF125_09000"/>
<dbReference type="GO" id="GO:0005886">
    <property type="term" value="C:plasma membrane"/>
    <property type="evidence" value="ECO:0007669"/>
    <property type="project" value="TreeGrafter"/>
</dbReference>
<dbReference type="RefSeq" id="WP_138949456.1">
    <property type="nucleotide sequence ID" value="NZ_CP040749.1"/>
</dbReference>
<name>A0A5B7TQK2_9FLAO</name>
<dbReference type="InterPro" id="IPR005325">
    <property type="entry name" value="DUF308_memb"/>
</dbReference>
<reference evidence="2 3" key="1">
    <citation type="submission" date="2019-05" db="EMBL/GenBank/DDBJ databases">
        <title>Algicella ahnfeltiae gen. nov., sp. nov., a novel marine bacterium of the family Flavobacteriaceae isolated from a red alga.</title>
        <authorList>
            <person name="Nedashkovskaya O.I."/>
            <person name="Kukhlevskiy A.D."/>
            <person name="Kim S.-G."/>
            <person name="Zhukova N.V."/>
            <person name="Mikhailov V.V."/>
        </authorList>
    </citation>
    <scope>NUCLEOTIDE SEQUENCE [LARGE SCALE GENOMIC DNA]</scope>
    <source>
        <strain evidence="2 3">10Alg115</strain>
    </source>
</reference>
<keyword evidence="3" id="KW-1185">Reference proteome</keyword>
<keyword evidence="1" id="KW-1133">Transmembrane helix</keyword>
<feature type="transmembrane region" description="Helical" evidence="1">
    <location>
        <begin position="16"/>
        <end position="35"/>
    </location>
</feature>
<keyword evidence="1" id="KW-0812">Transmembrane</keyword>
<evidence type="ECO:0000313" key="3">
    <source>
        <dbReference type="Proteomes" id="UP000306229"/>
    </source>
</evidence>
<feature type="transmembrane region" description="Helical" evidence="1">
    <location>
        <begin position="41"/>
        <end position="62"/>
    </location>
</feature>
<gene>
    <name evidence="2" type="ORF">FF125_09000</name>
</gene>
<dbReference type="OrthoDB" id="7059775at2"/>
<accession>A0A5B7TQK2</accession>
<dbReference type="PANTHER" id="PTHR34989">
    <property type="entry name" value="PROTEIN HDED"/>
    <property type="match status" value="1"/>
</dbReference>
<keyword evidence="1" id="KW-0472">Membrane</keyword>
<feature type="transmembrane region" description="Helical" evidence="1">
    <location>
        <begin position="74"/>
        <end position="95"/>
    </location>
</feature>
<proteinExistence type="predicted"/>
<dbReference type="PANTHER" id="PTHR34989:SF1">
    <property type="entry name" value="PROTEIN HDED"/>
    <property type="match status" value="1"/>
</dbReference>
<feature type="transmembrane region" description="Helical" evidence="1">
    <location>
        <begin position="133"/>
        <end position="153"/>
    </location>
</feature>
<protein>
    <submittedName>
        <fullName evidence="2">HdeD family acid-resistance protein</fullName>
    </submittedName>
</protein>
<feature type="transmembrane region" description="Helical" evidence="1">
    <location>
        <begin position="101"/>
        <end position="121"/>
    </location>
</feature>
<evidence type="ECO:0000256" key="1">
    <source>
        <dbReference type="SAM" id="Phobius"/>
    </source>
</evidence>
<sequence>MSTSILSSAQTAVKNWWISLLIGILYIIAGVWVFQTPLESYVSLSIIFSVFIFVSGISQIALSISSKNEMPDWGWYLAGGILDLIIGVLLITHPLMTMAILPFYVGFWLLFQGFMAIGLSFQLKSVGTPSWGWLLFLGILTLLFSFLLLANPILAGVSIVYMTAMAFVTAGIFRIILAFNLKKIKNTFD</sequence>